<accession>A0A1G8JHX6</accession>
<dbReference type="RefSeq" id="WP_091585188.1">
    <property type="nucleotide sequence ID" value="NZ_FNDU01000006.1"/>
</dbReference>
<dbReference type="OrthoDB" id="2084386at2"/>
<name>A0A1G8JHX6_9BACI</name>
<dbReference type="EMBL" id="FNDU01000006">
    <property type="protein sequence ID" value="SDI30884.1"/>
    <property type="molecule type" value="Genomic_DNA"/>
</dbReference>
<evidence type="ECO:0000313" key="1">
    <source>
        <dbReference type="EMBL" id="SDI30884.1"/>
    </source>
</evidence>
<proteinExistence type="predicted"/>
<gene>
    <name evidence="1" type="ORF">SAMN05216352_106208</name>
</gene>
<dbReference type="AlphaFoldDB" id="A0A1G8JHX6"/>
<dbReference type="STRING" id="930129.SAMN05216352_106208"/>
<evidence type="ECO:0000313" key="2">
    <source>
        <dbReference type="Proteomes" id="UP000199017"/>
    </source>
</evidence>
<dbReference type="Proteomes" id="UP000199017">
    <property type="component" value="Unassembled WGS sequence"/>
</dbReference>
<organism evidence="1 2">
    <name type="scientific">Alteribacillus bidgolensis</name>
    <dbReference type="NCBI Taxonomy" id="930129"/>
    <lineage>
        <taxon>Bacteria</taxon>
        <taxon>Bacillati</taxon>
        <taxon>Bacillota</taxon>
        <taxon>Bacilli</taxon>
        <taxon>Bacillales</taxon>
        <taxon>Bacillaceae</taxon>
        <taxon>Alteribacillus</taxon>
    </lineage>
</organism>
<protein>
    <submittedName>
        <fullName evidence="1">Uncharacterized protein</fullName>
    </submittedName>
</protein>
<keyword evidence="2" id="KW-1185">Reference proteome</keyword>
<reference evidence="1 2" key="1">
    <citation type="submission" date="2016-10" db="EMBL/GenBank/DDBJ databases">
        <authorList>
            <person name="de Groot N.N."/>
        </authorList>
    </citation>
    <scope>NUCLEOTIDE SEQUENCE [LARGE SCALE GENOMIC DNA]</scope>
    <source>
        <strain evidence="2">P4B,CCM 7963,CECT 7998,DSM 25260,IBRC-M 10614,KCTC 13821</strain>
    </source>
</reference>
<sequence length="104" mass="12149">MRESFAYQDRLDRLERAILSSVKQFRLGNDHLGLDHFLHSIDDLEILIECQQYSGEPQGHLDKIIIILDKLYEAMKNKDVLAMTDLLECKLYPLMNQWGRGEQG</sequence>